<sequence>MRIGVRFAGSGQEAQSKEEEEGGASGMDGKREEGEKGRQRRVGHESDGEKPKLRVGNESDGEETEQKLIGKWDHEHTWRREARLASDRKELEWRVEDLRRPTETWSEDSKTKANLGYRLTAKMTAE</sequence>
<dbReference type="Proteomes" id="UP000197138">
    <property type="component" value="Unassembled WGS sequence"/>
</dbReference>
<comment type="caution">
    <text evidence="2">The sequence shown here is derived from an EMBL/GenBank/DDBJ whole genome shotgun (WGS) entry which is preliminary data.</text>
</comment>
<organism evidence="2 3">
    <name type="scientific">Punica granatum</name>
    <name type="common">Pomegranate</name>
    <dbReference type="NCBI Taxonomy" id="22663"/>
    <lineage>
        <taxon>Eukaryota</taxon>
        <taxon>Viridiplantae</taxon>
        <taxon>Streptophyta</taxon>
        <taxon>Embryophyta</taxon>
        <taxon>Tracheophyta</taxon>
        <taxon>Spermatophyta</taxon>
        <taxon>Magnoliopsida</taxon>
        <taxon>eudicotyledons</taxon>
        <taxon>Gunneridae</taxon>
        <taxon>Pentapetalae</taxon>
        <taxon>rosids</taxon>
        <taxon>malvids</taxon>
        <taxon>Myrtales</taxon>
        <taxon>Lythraceae</taxon>
        <taxon>Punica</taxon>
    </lineage>
</organism>
<feature type="compositionally biased region" description="Basic and acidic residues" evidence="1">
    <location>
        <begin position="28"/>
        <end position="57"/>
    </location>
</feature>
<evidence type="ECO:0000313" key="2">
    <source>
        <dbReference type="EMBL" id="OWM86418.1"/>
    </source>
</evidence>
<feature type="region of interest" description="Disordered" evidence="1">
    <location>
        <begin position="1"/>
        <end position="69"/>
    </location>
</feature>
<evidence type="ECO:0000256" key="1">
    <source>
        <dbReference type="SAM" id="MobiDB-lite"/>
    </source>
</evidence>
<gene>
    <name evidence="2" type="ORF">CDL15_Pgr021505</name>
</gene>
<dbReference type="EMBL" id="MTKT01001084">
    <property type="protein sequence ID" value="OWM86418.1"/>
    <property type="molecule type" value="Genomic_DNA"/>
</dbReference>
<name>A0A218XNR3_PUNGR</name>
<reference evidence="3" key="1">
    <citation type="journal article" date="2017" name="Plant J.">
        <title>The pomegranate (Punica granatum L.) genome and the genomics of punicalagin biosynthesis.</title>
        <authorList>
            <person name="Qin G."/>
            <person name="Xu C."/>
            <person name="Ming R."/>
            <person name="Tang H."/>
            <person name="Guyot R."/>
            <person name="Kramer E.M."/>
            <person name="Hu Y."/>
            <person name="Yi X."/>
            <person name="Qi Y."/>
            <person name="Xu X."/>
            <person name="Gao Z."/>
            <person name="Pan H."/>
            <person name="Jian J."/>
            <person name="Tian Y."/>
            <person name="Yue Z."/>
            <person name="Xu Y."/>
        </authorList>
    </citation>
    <scope>NUCLEOTIDE SEQUENCE [LARGE SCALE GENOMIC DNA]</scope>
    <source>
        <strain evidence="3">cv. Dabenzi</strain>
    </source>
</reference>
<proteinExistence type="predicted"/>
<evidence type="ECO:0000313" key="3">
    <source>
        <dbReference type="Proteomes" id="UP000197138"/>
    </source>
</evidence>
<accession>A0A218XNR3</accession>
<protein>
    <submittedName>
        <fullName evidence="2">Uncharacterized protein</fullName>
    </submittedName>
</protein>
<dbReference type="AlphaFoldDB" id="A0A218XNR3"/>